<gene>
    <name evidence="5" type="primary">vapC</name>
    <name evidence="7" type="ORF">SAMN05444359_10814</name>
</gene>
<organism evidence="7 8">
    <name type="scientific">Neolewinella agarilytica</name>
    <dbReference type="NCBI Taxonomy" id="478744"/>
    <lineage>
        <taxon>Bacteria</taxon>
        <taxon>Pseudomonadati</taxon>
        <taxon>Bacteroidota</taxon>
        <taxon>Saprospiria</taxon>
        <taxon>Saprospirales</taxon>
        <taxon>Lewinellaceae</taxon>
        <taxon>Neolewinella</taxon>
    </lineage>
</organism>
<dbReference type="Proteomes" id="UP000199021">
    <property type="component" value="Unassembled WGS sequence"/>
</dbReference>
<comment type="function">
    <text evidence="5">Toxic component of a toxin-antitoxin (TA) system. An RNase.</text>
</comment>
<keyword evidence="2 5" id="KW-0540">Nuclease</keyword>
<feature type="binding site" evidence="5">
    <location>
        <position position="6"/>
    </location>
    <ligand>
        <name>Mg(2+)</name>
        <dbReference type="ChEBI" id="CHEBI:18420"/>
    </ligand>
</feature>
<dbReference type="InterPro" id="IPR002716">
    <property type="entry name" value="PIN_dom"/>
</dbReference>
<evidence type="ECO:0000256" key="4">
    <source>
        <dbReference type="ARBA" id="ARBA00022801"/>
    </source>
</evidence>
<protein>
    <recommendedName>
        <fullName evidence="5">Ribonuclease VapC</fullName>
        <shortName evidence="5">RNase VapC</shortName>
        <ecNumber evidence="5">3.1.-.-</ecNumber>
    </recommendedName>
    <alternativeName>
        <fullName evidence="5">Toxin VapC</fullName>
    </alternativeName>
</protein>
<dbReference type="GO" id="GO:0016787">
    <property type="term" value="F:hydrolase activity"/>
    <property type="evidence" value="ECO:0007669"/>
    <property type="project" value="UniProtKB-KW"/>
</dbReference>
<dbReference type="STRING" id="478744.SAMN05444359_10814"/>
<dbReference type="OrthoDB" id="485455at2"/>
<comment type="similarity">
    <text evidence="5">Belongs to the PINc/VapC protein family.</text>
</comment>
<dbReference type="Gene3D" id="3.40.50.1010">
    <property type="entry name" value="5'-nuclease"/>
    <property type="match status" value="1"/>
</dbReference>
<dbReference type="GO" id="GO:0004540">
    <property type="term" value="F:RNA nuclease activity"/>
    <property type="evidence" value="ECO:0007669"/>
    <property type="project" value="InterPro"/>
</dbReference>
<keyword evidence="8" id="KW-1185">Reference proteome</keyword>
<dbReference type="HAMAP" id="MF_00265">
    <property type="entry name" value="VapC_Nob1"/>
    <property type="match status" value="1"/>
</dbReference>
<name>A0A1H9F020_9BACT</name>
<dbReference type="RefSeq" id="WP_090167360.1">
    <property type="nucleotide sequence ID" value="NZ_FOFB01000008.1"/>
</dbReference>
<accession>A0A1H9F020</accession>
<sequence length="147" mass="16075">MISYFDTSVLLAALITKHELHDKAKLTLQKALSSGTAVSTTTHAYAELYRNITKPTKFGIHLSPAAAAETIINGIGNLLTIVELTKADYEAAISRCSELGLMSSVIYDALHYEAALKAGAEVLYTDNLRDFTRLQLEGETMRIEGIR</sequence>
<comment type="cofactor">
    <cofactor evidence="5">
        <name>Mg(2+)</name>
        <dbReference type="ChEBI" id="CHEBI:18420"/>
    </cofactor>
</comment>
<evidence type="ECO:0000259" key="6">
    <source>
        <dbReference type="Pfam" id="PF01850"/>
    </source>
</evidence>
<dbReference type="InterPro" id="IPR022907">
    <property type="entry name" value="VapC_family"/>
</dbReference>
<dbReference type="SUPFAM" id="SSF88723">
    <property type="entry name" value="PIN domain-like"/>
    <property type="match status" value="1"/>
</dbReference>
<reference evidence="8" key="1">
    <citation type="submission" date="2016-10" db="EMBL/GenBank/DDBJ databases">
        <authorList>
            <person name="Varghese N."/>
            <person name="Submissions S."/>
        </authorList>
    </citation>
    <scope>NUCLEOTIDE SEQUENCE [LARGE SCALE GENOMIC DNA]</scope>
    <source>
        <strain evidence="8">DSM 24740</strain>
    </source>
</reference>
<dbReference type="InParanoid" id="A0A1H9F020"/>
<evidence type="ECO:0000256" key="2">
    <source>
        <dbReference type="ARBA" id="ARBA00022722"/>
    </source>
</evidence>
<proteinExistence type="inferred from homology"/>
<feature type="domain" description="PIN" evidence="6">
    <location>
        <begin position="4"/>
        <end position="131"/>
    </location>
</feature>
<dbReference type="AlphaFoldDB" id="A0A1H9F020"/>
<dbReference type="EMBL" id="FOFB01000008">
    <property type="protein sequence ID" value="SEQ30598.1"/>
    <property type="molecule type" value="Genomic_DNA"/>
</dbReference>
<dbReference type="GO" id="GO:0090729">
    <property type="term" value="F:toxin activity"/>
    <property type="evidence" value="ECO:0007669"/>
    <property type="project" value="UniProtKB-KW"/>
</dbReference>
<keyword evidence="1 5" id="KW-1277">Toxin-antitoxin system</keyword>
<evidence type="ECO:0000313" key="7">
    <source>
        <dbReference type="EMBL" id="SEQ30598.1"/>
    </source>
</evidence>
<dbReference type="Pfam" id="PF01850">
    <property type="entry name" value="PIN"/>
    <property type="match status" value="1"/>
</dbReference>
<dbReference type="EC" id="3.1.-.-" evidence="5"/>
<evidence type="ECO:0000256" key="3">
    <source>
        <dbReference type="ARBA" id="ARBA00022723"/>
    </source>
</evidence>
<feature type="binding site" evidence="5">
    <location>
        <position position="108"/>
    </location>
    <ligand>
        <name>Mg(2+)</name>
        <dbReference type="ChEBI" id="CHEBI:18420"/>
    </ligand>
</feature>
<keyword evidence="4 5" id="KW-0378">Hydrolase</keyword>
<keyword evidence="3 5" id="KW-0479">Metal-binding</keyword>
<dbReference type="GO" id="GO:0000287">
    <property type="term" value="F:magnesium ion binding"/>
    <property type="evidence" value="ECO:0007669"/>
    <property type="project" value="UniProtKB-UniRule"/>
</dbReference>
<evidence type="ECO:0000256" key="1">
    <source>
        <dbReference type="ARBA" id="ARBA00022649"/>
    </source>
</evidence>
<dbReference type="InterPro" id="IPR029060">
    <property type="entry name" value="PIN-like_dom_sf"/>
</dbReference>
<evidence type="ECO:0000256" key="5">
    <source>
        <dbReference type="HAMAP-Rule" id="MF_00265"/>
    </source>
</evidence>
<evidence type="ECO:0000313" key="8">
    <source>
        <dbReference type="Proteomes" id="UP000199021"/>
    </source>
</evidence>
<keyword evidence="5" id="KW-0460">Magnesium</keyword>
<keyword evidence="5" id="KW-0800">Toxin</keyword>